<organism evidence="1 2">
    <name type="scientific">Parelaphostrongylus tenuis</name>
    <name type="common">Meningeal worm</name>
    <dbReference type="NCBI Taxonomy" id="148309"/>
    <lineage>
        <taxon>Eukaryota</taxon>
        <taxon>Metazoa</taxon>
        <taxon>Ecdysozoa</taxon>
        <taxon>Nematoda</taxon>
        <taxon>Chromadorea</taxon>
        <taxon>Rhabditida</taxon>
        <taxon>Rhabditina</taxon>
        <taxon>Rhabditomorpha</taxon>
        <taxon>Strongyloidea</taxon>
        <taxon>Metastrongylidae</taxon>
        <taxon>Parelaphostrongylus</taxon>
    </lineage>
</organism>
<reference evidence="1" key="1">
    <citation type="submission" date="2021-06" db="EMBL/GenBank/DDBJ databases">
        <title>Parelaphostrongylus tenuis whole genome reference sequence.</title>
        <authorList>
            <person name="Garwood T.J."/>
            <person name="Larsen P.A."/>
            <person name="Fountain-Jones N.M."/>
            <person name="Garbe J.R."/>
            <person name="Macchietto M.G."/>
            <person name="Kania S.A."/>
            <person name="Gerhold R.W."/>
            <person name="Richards J.E."/>
            <person name="Wolf T.M."/>
        </authorList>
    </citation>
    <scope>NUCLEOTIDE SEQUENCE</scope>
    <source>
        <strain evidence="1">MNPRO001-30</strain>
        <tissue evidence="1">Meninges</tissue>
    </source>
</reference>
<feature type="non-terminal residue" evidence="1">
    <location>
        <position position="1"/>
    </location>
</feature>
<sequence>SLRLDTKVLSIDCEKSNIAENKYSAYTLGISRKEMCRKMWKCGVIPGTMRSEKARAKFLPRHFGNWCINEIFV</sequence>
<comment type="caution">
    <text evidence="1">The sequence shown here is derived from an EMBL/GenBank/DDBJ whole genome shotgun (WGS) entry which is preliminary data.</text>
</comment>
<gene>
    <name evidence="1" type="ORF">KIN20_019464</name>
</gene>
<dbReference type="AlphaFoldDB" id="A0AAD5QQ82"/>
<keyword evidence="2" id="KW-1185">Reference proteome</keyword>
<evidence type="ECO:0000313" key="2">
    <source>
        <dbReference type="Proteomes" id="UP001196413"/>
    </source>
</evidence>
<dbReference type="EMBL" id="JAHQIW010003879">
    <property type="protein sequence ID" value="KAJ1360478.1"/>
    <property type="molecule type" value="Genomic_DNA"/>
</dbReference>
<evidence type="ECO:0000313" key="1">
    <source>
        <dbReference type="EMBL" id="KAJ1360478.1"/>
    </source>
</evidence>
<accession>A0AAD5QQ82</accession>
<proteinExistence type="predicted"/>
<name>A0AAD5QQ82_PARTN</name>
<dbReference type="Proteomes" id="UP001196413">
    <property type="component" value="Unassembled WGS sequence"/>
</dbReference>
<protein>
    <submittedName>
        <fullName evidence="1">Uncharacterized protein</fullName>
    </submittedName>
</protein>